<feature type="transmembrane region" description="Helical" evidence="3">
    <location>
        <begin position="129"/>
        <end position="155"/>
    </location>
</feature>
<dbReference type="EMBL" id="DRQG01000087">
    <property type="protein sequence ID" value="HGY55921.1"/>
    <property type="molecule type" value="Genomic_DNA"/>
</dbReference>
<evidence type="ECO:0000256" key="2">
    <source>
        <dbReference type="ARBA" id="ARBA00022748"/>
    </source>
</evidence>
<dbReference type="Proteomes" id="UP000885779">
    <property type="component" value="Unassembled WGS sequence"/>
</dbReference>
<dbReference type="PANTHER" id="PTHR38034">
    <property type="entry name" value="INNER MEMBRANE PROTEIN YPJD"/>
    <property type="match status" value="1"/>
</dbReference>
<dbReference type="PANTHER" id="PTHR38034:SF1">
    <property type="entry name" value="INNER MEMBRANE PROTEIN YPJD"/>
    <property type="match status" value="1"/>
</dbReference>
<feature type="transmembrane region" description="Helical" evidence="3">
    <location>
        <begin position="216"/>
        <end position="235"/>
    </location>
</feature>
<evidence type="ECO:0000256" key="1">
    <source>
        <dbReference type="ARBA" id="ARBA00009186"/>
    </source>
</evidence>
<feature type="transmembrane region" description="Helical" evidence="3">
    <location>
        <begin position="6"/>
        <end position="27"/>
    </location>
</feature>
<accession>A0A7V4WVZ5</accession>
<dbReference type="PRINTS" id="PR01410">
    <property type="entry name" value="CCBIOGENESIS"/>
</dbReference>
<keyword evidence="3" id="KW-0472">Membrane</keyword>
<dbReference type="InterPro" id="IPR052372">
    <property type="entry name" value="YpjD/HemX"/>
</dbReference>
<organism evidence="5">
    <name type="scientific">Caldithrix abyssi</name>
    <dbReference type="NCBI Taxonomy" id="187145"/>
    <lineage>
        <taxon>Bacteria</taxon>
        <taxon>Pseudomonadati</taxon>
        <taxon>Calditrichota</taxon>
        <taxon>Calditrichia</taxon>
        <taxon>Calditrichales</taxon>
        <taxon>Calditrichaceae</taxon>
        <taxon>Caldithrix</taxon>
    </lineage>
</organism>
<dbReference type="AlphaFoldDB" id="A0A7V4WVZ5"/>
<dbReference type="GO" id="GO:0015232">
    <property type="term" value="F:heme transmembrane transporter activity"/>
    <property type="evidence" value="ECO:0007669"/>
    <property type="project" value="InterPro"/>
</dbReference>
<evidence type="ECO:0000313" key="5">
    <source>
        <dbReference type="EMBL" id="HGY55921.1"/>
    </source>
</evidence>
<gene>
    <name evidence="5" type="ORF">ENK44_09475</name>
</gene>
<evidence type="ECO:0000256" key="3">
    <source>
        <dbReference type="SAM" id="Phobius"/>
    </source>
</evidence>
<evidence type="ECO:0000259" key="4">
    <source>
        <dbReference type="Pfam" id="PF01578"/>
    </source>
</evidence>
<feature type="transmembrane region" description="Helical" evidence="3">
    <location>
        <begin position="71"/>
        <end position="90"/>
    </location>
</feature>
<feature type="transmembrane region" description="Helical" evidence="3">
    <location>
        <begin position="186"/>
        <end position="204"/>
    </location>
</feature>
<reference evidence="5" key="1">
    <citation type="journal article" date="2020" name="mSystems">
        <title>Genome- and Community-Level Interaction Insights into Carbon Utilization and Element Cycling Functions of Hydrothermarchaeota in Hydrothermal Sediment.</title>
        <authorList>
            <person name="Zhou Z."/>
            <person name="Liu Y."/>
            <person name="Xu W."/>
            <person name="Pan J."/>
            <person name="Luo Z.H."/>
            <person name="Li M."/>
        </authorList>
    </citation>
    <scope>NUCLEOTIDE SEQUENCE [LARGE SCALE GENOMIC DNA]</scope>
    <source>
        <strain evidence="5">HyVt-577</strain>
    </source>
</reference>
<dbReference type="GO" id="GO:0020037">
    <property type="term" value="F:heme binding"/>
    <property type="evidence" value="ECO:0007669"/>
    <property type="project" value="InterPro"/>
</dbReference>
<sequence>MKTFSQVLSYILPVMYLLVIYLYYTIFSGKTKSLLNKTTPILIGLLLIHAIELSTRHIALKTMPLSTAHDAFSFLAFSILFVYMIIEMSLNNRGSGIFILSFAFLLELLSSFNLTWVAETSELLKNPTFAIHASLSIMGYTALSLSAIYSLMYVIQKRNLKKHRLGLLFSQLPALTYLEKMSTRSVVIGIVLLGIGIILGHWQAHELLGTFWPKDIKVIVTDAVWILYFLSYVLARTFKWPGKWMACLSVFAFLILIFGGVLLMYVLQSFHKFN</sequence>
<dbReference type="Pfam" id="PF01578">
    <property type="entry name" value="Cytochrom_C_asm"/>
    <property type="match status" value="1"/>
</dbReference>
<comment type="similarity">
    <text evidence="1">Belongs to the CcmF/CycK/Ccl1/NrfE/CcsA family.</text>
</comment>
<feature type="transmembrane region" description="Helical" evidence="3">
    <location>
        <begin position="247"/>
        <end position="267"/>
    </location>
</feature>
<keyword evidence="2" id="KW-0201">Cytochrome c-type biogenesis</keyword>
<dbReference type="InterPro" id="IPR003567">
    <property type="entry name" value="Cyt_c_biogenesis"/>
</dbReference>
<name>A0A7V4WVZ5_CALAY</name>
<dbReference type="GO" id="GO:0017004">
    <property type="term" value="P:cytochrome complex assembly"/>
    <property type="evidence" value="ECO:0007669"/>
    <property type="project" value="UniProtKB-KW"/>
</dbReference>
<dbReference type="GO" id="GO:0016020">
    <property type="term" value="C:membrane"/>
    <property type="evidence" value="ECO:0007669"/>
    <property type="project" value="InterPro"/>
</dbReference>
<feature type="domain" description="Cytochrome c assembly protein" evidence="4">
    <location>
        <begin position="70"/>
        <end position="261"/>
    </location>
</feature>
<feature type="transmembrane region" description="Helical" evidence="3">
    <location>
        <begin position="97"/>
        <end position="117"/>
    </location>
</feature>
<dbReference type="InterPro" id="IPR002541">
    <property type="entry name" value="Cyt_c_assembly"/>
</dbReference>
<protein>
    <recommendedName>
        <fullName evidence="4">Cytochrome c assembly protein domain-containing protein</fullName>
    </recommendedName>
</protein>
<proteinExistence type="inferred from homology"/>
<keyword evidence="3" id="KW-0812">Transmembrane</keyword>
<comment type="caution">
    <text evidence="5">The sequence shown here is derived from an EMBL/GenBank/DDBJ whole genome shotgun (WGS) entry which is preliminary data.</text>
</comment>
<keyword evidence="3" id="KW-1133">Transmembrane helix</keyword>